<feature type="non-terminal residue" evidence="1">
    <location>
        <position position="102"/>
    </location>
</feature>
<dbReference type="EMBL" id="GU358006">
    <property type="protein sequence ID" value="ADJ94016.1"/>
    <property type="molecule type" value="Genomic_DNA"/>
</dbReference>
<reference evidence="1" key="1">
    <citation type="journal article" date="2010" name="Environ. Microbiol.">
        <title>Identification of enzymes involved in anaerobic benzene degradation by a strictly anaerobic iron-reducing enrichment culture.</title>
        <authorList>
            <person name="Abu Laban N."/>
            <person name="Selesi D."/>
            <person name="Rattei T."/>
            <person name="Tischler P."/>
            <person name="Meckenstock R.U."/>
        </authorList>
    </citation>
    <scope>NUCLEOTIDE SEQUENCE</scope>
</reference>
<evidence type="ECO:0000313" key="1">
    <source>
        <dbReference type="EMBL" id="ADJ94016.1"/>
    </source>
</evidence>
<proteinExistence type="predicted"/>
<protein>
    <submittedName>
        <fullName evidence="1">Putative benzoate-degrading protein BamF</fullName>
    </submittedName>
</protein>
<sequence length="102" mass="11469">SKEVKEIGPLGKSEGLDENELKTKLAELTKLVPYIKVVNREKLASRFAKKKSIITFLPQKTLIQCCGMYPHTILTRVNARPVRPAPGDVLQMRLSVPNKRSI</sequence>
<feature type="non-terminal residue" evidence="1">
    <location>
        <position position="1"/>
    </location>
</feature>
<dbReference type="AlphaFoldDB" id="D8WWR2"/>
<accession>D8WWR2</accession>
<organism evidence="1">
    <name type="scientific">Clostridia bacterium enrichment culture clone BF</name>
    <dbReference type="NCBI Taxonomy" id="857391"/>
    <lineage>
        <taxon>Bacteria</taxon>
        <taxon>Bacillati</taxon>
        <taxon>Bacillota</taxon>
        <taxon>Clostridia</taxon>
        <taxon>environmental samples</taxon>
    </lineage>
</organism>
<name>D8WWR2_9FIRM</name>